<evidence type="ECO:0000256" key="1">
    <source>
        <dbReference type="SAM" id="MobiDB-lite"/>
    </source>
</evidence>
<sequence length="79" mass="8362">MRDASRASSAGGPGHCRRAAPPATRATPPPRRPSPRTAPPHTPGQPPGARTEPTIVPDHFYICTVVTLKFNFPVSPDPS</sequence>
<gene>
    <name evidence="2" type="ORF">BINO364_LOCUS10765</name>
</gene>
<organism evidence="2 3">
    <name type="scientific">Brenthis ino</name>
    <name type="common">lesser marbled fritillary</name>
    <dbReference type="NCBI Taxonomy" id="405034"/>
    <lineage>
        <taxon>Eukaryota</taxon>
        <taxon>Metazoa</taxon>
        <taxon>Ecdysozoa</taxon>
        <taxon>Arthropoda</taxon>
        <taxon>Hexapoda</taxon>
        <taxon>Insecta</taxon>
        <taxon>Pterygota</taxon>
        <taxon>Neoptera</taxon>
        <taxon>Endopterygota</taxon>
        <taxon>Lepidoptera</taxon>
        <taxon>Glossata</taxon>
        <taxon>Ditrysia</taxon>
        <taxon>Papilionoidea</taxon>
        <taxon>Nymphalidae</taxon>
        <taxon>Heliconiinae</taxon>
        <taxon>Argynnini</taxon>
        <taxon>Brenthis</taxon>
    </lineage>
</organism>
<feature type="compositionally biased region" description="Pro residues" evidence="1">
    <location>
        <begin position="27"/>
        <end position="46"/>
    </location>
</feature>
<proteinExistence type="predicted"/>
<protein>
    <submittedName>
        <fullName evidence="2">Uncharacterized protein</fullName>
    </submittedName>
</protein>
<dbReference type="OrthoDB" id="7492498at2759"/>
<dbReference type="Proteomes" id="UP000838878">
    <property type="component" value="Chromosome 5"/>
</dbReference>
<keyword evidence="3" id="KW-1185">Reference proteome</keyword>
<feature type="non-terminal residue" evidence="2">
    <location>
        <position position="79"/>
    </location>
</feature>
<evidence type="ECO:0000313" key="2">
    <source>
        <dbReference type="EMBL" id="CAH0725151.1"/>
    </source>
</evidence>
<feature type="region of interest" description="Disordered" evidence="1">
    <location>
        <begin position="1"/>
        <end position="55"/>
    </location>
</feature>
<dbReference type="EMBL" id="OV170225">
    <property type="protein sequence ID" value="CAH0725151.1"/>
    <property type="molecule type" value="Genomic_DNA"/>
</dbReference>
<accession>A0A8J9URN3</accession>
<dbReference type="AlphaFoldDB" id="A0A8J9URN3"/>
<name>A0A8J9URN3_9NEOP</name>
<reference evidence="2" key="1">
    <citation type="submission" date="2021-12" db="EMBL/GenBank/DDBJ databases">
        <authorList>
            <person name="Martin H S."/>
        </authorList>
    </citation>
    <scope>NUCLEOTIDE SEQUENCE</scope>
</reference>
<evidence type="ECO:0000313" key="3">
    <source>
        <dbReference type="Proteomes" id="UP000838878"/>
    </source>
</evidence>